<evidence type="ECO:0000313" key="7">
    <source>
        <dbReference type="EMBL" id="PEH88306.1"/>
    </source>
</evidence>
<keyword evidence="3 5" id="KW-0067">ATP-binding</keyword>
<dbReference type="GO" id="GO:0015937">
    <property type="term" value="P:coenzyme A biosynthetic process"/>
    <property type="evidence" value="ECO:0007669"/>
    <property type="project" value="UniProtKB-UniRule"/>
</dbReference>
<comment type="caution">
    <text evidence="7">The sequence shown here is derived from an EMBL/GenBank/DDBJ whole genome shotgun (WGS) entry which is preliminary data.</text>
</comment>
<dbReference type="OrthoDB" id="9812943at2"/>
<evidence type="ECO:0000256" key="4">
    <source>
        <dbReference type="ARBA" id="ARBA00022993"/>
    </source>
</evidence>
<reference evidence="8" key="1">
    <citation type="submission" date="2017-09" db="EMBL/GenBank/DDBJ databases">
        <title>FDA dAtabase for Regulatory Grade micrObial Sequences (FDA-ARGOS): Supporting development and validation of Infectious Disease Dx tests.</title>
        <authorList>
            <person name="Minogue T."/>
            <person name="Wolcott M."/>
            <person name="Wasieloski L."/>
            <person name="Aguilar W."/>
            <person name="Moore D."/>
            <person name="Tallon L."/>
            <person name="Sadzewicz L."/>
            <person name="Ott S."/>
            <person name="Zhao X."/>
            <person name="Nagaraj S."/>
            <person name="Vavikolanu K."/>
            <person name="Aluvathingal J."/>
            <person name="Nadendla S."/>
            <person name="Sichtig H."/>
        </authorList>
    </citation>
    <scope>NUCLEOTIDE SEQUENCE [LARGE SCALE GENOMIC DNA]</scope>
    <source>
        <strain evidence="8">FDAARGOS_394</strain>
    </source>
</reference>
<dbReference type="AlphaFoldDB" id="A0A2A7USY3"/>
<dbReference type="Proteomes" id="UP000220246">
    <property type="component" value="Unassembled WGS sequence"/>
</dbReference>
<evidence type="ECO:0000256" key="3">
    <source>
        <dbReference type="ARBA" id="ARBA00022840"/>
    </source>
</evidence>
<dbReference type="Pfam" id="PF01121">
    <property type="entry name" value="CoaE"/>
    <property type="match status" value="1"/>
</dbReference>
<organism evidence="7 8">
    <name type="scientific">Comamonas terrigena</name>
    <dbReference type="NCBI Taxonomy" id="32013"/>
    <lineage>
        <taxon>Bacteria</taxon>
        <taxon>Pseudomonadati</taxon>
        <taxon>Pseudomonadota</taxon>
        <taxon>Betaproteobacteria</taxon>
        <taxon>Burkholderiales</taxon>
        <taxon>Comamonadaceae</taxon>
        <taxon>Comamonas</taxon>
    </lineage>
</organism>
<dbReference type="GO" id="GO:0005737">
    <property type="term" value="C:cytoplasm"/>
    <property type="evidence" value="ECO:0007669"/>
    <property type="project" value="UniProtKB-SubCell"/>
</dbReference>
<comment type="similarity">
    <text evidence="1 5">Belongs to the CoaE family.</text>
</comment>
<dbReference type="EC" id="2.7.1.24" evidence="5 6"/>
<comment type="function">
    <text evidence="5">Catalyzes the phosphorylation of the 3'-hydroxyl group of dephosphocoenzyme A to form coenzyme A.</text>
</comment>
<dbReference type="PROSITE" id="PS51219">
    <property type="entry name" value="DPCK"/>
    <property type="match status" value="1"/>
</dbReference>
<evidence type="ECO:0000256" key="2">
    <source>
        <dbReference type="ARBA" id="ARBA00022741"/>
    </source>
</evidence>
<dbReference type="STRING" id="1219032.GCA_001515545_03431"/>
<evidence type="ECO:0000256" key="5">
    <source>
        <dbReference type="HAMAP-Rule" id="MF_00376"/>
    </source>
</evidence>
<protein>
    <recommendedName>
        <fullName evidence="5 6">Dephospho-CoA kinase</fullName>
        <ecNumber evidence="5 6">2.7.1.24</ecNumber>
    </recommendedName>
    <alternativeName>
        <fullName evidence="5">Dephosphocoenzyme A kinase</fullName>
    </alternativeName>
</protein>
<comment type="subcellular location">
    <subcellularLocation>
        <location evidence="5">Cytoplasm</location>
    </subcellularLocation>
</comment>
<dbReference type="Gene3D" id="3.40.50.300">
    <property type="entry name" value="P-loop containing nucleotide triphosphate hydrolases"/>
    <property type="match status" value="1"/>
</dbReference>
<comment type="catalytic activity">
    <reaction evidence="5">
        <text>3'-dephospho-CoA + ATP = ADP + CoA + H(+)</text>
        <dbReference type="Rhea" id="RHEA:18245"/>
        <dbReference type="ChEBI" id="CHEBI:15378"/>
        <dbReference type="ChEBI" id="CHEBI:30616"/>
        <dbReference type="ChEBI" id="CHEBI:57287"/>
        <dbReference type="ChEBI" id="CHEBI:57328"/>
        <dbReference type="ChEBI" id="CHEBI:456216"/>
        <dbReference type="EC" id="2.7.1.24"/>
    </reaction>
</comment>
<dbReference type="RefSeq" id="WP_066540522.1">
    <property type="nucleotide sequence ID" value="NZ_PDEA01000001.1"/>
</dbReference>
<comment type="pathway">
    <text evidence="5">Cofactor biosynthesis; coenzyme A biosynthesis; CoA from (R)-pantothenate: step 5/5.</text>
</comment>
<keyword evidence="5 7" id="KW-0418">Kinase</keyword>
<dbReference type="NCBIfam" id="TIGR00152">
    <property type="entry name" value="dephospho-CoA kinase"/>
    <property type="match status" value="1"/>
</dbReference>
<dbReference type="PANTHER" id="PTHR10695:SF46">
    <property type="entry name" value="BIFUNCTIONAL COENZYME A SYNTHASE-RELATED"/>
    <property type="match status" value="1"/>
</dbReference>
<keyword evidence="5" id="KW-0963">Cytoplasm</keyword>
<name>A0A2A7USY3_COMTR</name>
<evidence type="ECO:0000256" key="1">
    <source>
        <dbReference type="ARBA" id="ARBA00009018"/>
    </source>
</evidence>
<proteinExistence type="inferred from homology"/>
<dbReference type="InterPro" id="IPR001977">
    <property type="entry name" value="Depp_CoAkinase"/>
</dbReference>
<keyword evidence="8" id="KW-1185">Reference proteome</keyword>
<keyword evidence="5" id="KW-0808">Transferase</keyword>
<dbReference type="CDD" id="cd02022">
    <property type="entry name" value="DPCK"/>
    <property type="match status" value="1"/>
</dbReference>
<dbReference type="InterPro" id="IPR027417">
    <property type="entry name" value="P-loop_NTPase"/>
</dbReference>
<dbReference type="GeneID" id="80800250"/>
<accession>A0A2A7USY3</accession>
<dbReference type="HAMAP" id="MF_00376">
    <property type="entry name" value="Dephospho_CoA_kinase"/>
    <property type="match status" value="1"/>
</dbReference>
<dbReference type="SUPFAM" id="SSF52540">
    <property type="entry name" value="P-loop containing nucleoside triphosphate hydrolases"/>
    <property type="match status" value="1"/>
</dbReference>
<evidence type="ECO:0000256" key="6">
    <source>
        <dbReference type="NCBIfam" id="TIGR00152"/>
    </source>
</evidence>
<keyword evidence="4 5" id="KW-0173">Coenzyme A biosynthesis</keyword>
<dbReference type="PANTHER" id="PTHR10695">
    <property type="entry name" value="DEPHOSPHO-COA KINASE-RELATED"/>
    <property type="match status" value="1"/>
</dbReference>
<dbReference type="EMBL" id="PDEA01000001">
    <property type="protein sequence ID" value="PEH88306.1"/>
    <property type="molecule type" value="Genomic_DNA"/>
</dbReference>
<dbReference type="GO" id="GO:0004140">
    <property type="term" value="F:dephospho-CoA kinase activity"/>
    <property type="evidence" value="ECO:0007669"/>
    <property type="project" value="UniProtKB-UniRule"/>
</dbReference>
<keyword evidence="2 5" id="KW-0547">Nucleotide-binding</keyword>
<feature type="binding site" evidence="5">
    <location>
        <begin position="15"/>
        <end position="20"/>
    </location>
    <ligand>
        <name>ATP</name>
        <dbReference type="ChEBI" id="CHEBI:30616"/>
    </ligand>
</feature>
<dbReference type="UniPathway" id="UPA00241">
    <property type="reaction ID" value="UER00356"/>
</dbReference>
<evidence type="ECO:0000313" key="8">
    <source>
        <dbReference type="Proteomes" id="UP000220246"/>
    </source>
</evidence>
<dbReference type="GO" id="GO:0005524">
    <property type="term" value="F:ATP binding"/>
    <property type="evidence" value="ECO:0007669"/>
    <property type="project" value="UniProtKB-UniRule"/>
</dbReference>
<sequence>MHRHPLRLGLTGGIGSGKSTVGQMLAARGAALLDADAISRSLTAAGGAAMPLIRERFGSEVIDADGSLNRAAMRALVFQHADARHQLEAIIHPLVGSTTEAHAQAAIAAGAPLLVFDIPLLVESSRWPARLDQIVVVDCATETQIARVMQRSGLERSAVEAIIATQATRSQRRAAADWVIYNDGITLDQLRDHAHQIADFFQL</sequence>
<gene>
    <name evidence="5" type="primary">coaE</name>
    <name evidence="7" type="ORF">CRM82_06545</name>
</gene>